<keyword evidence="4" id="KW-1185">Reference proteome</keyword>
<organism evidence="3 4">
    <name type="scientific">Halogeometricum rufum</name>
    <dbReference type="NCBI Taxonomy" id="553469"/>
    <lineage>
        <taxon>Archaea</taxon>
        <taxon>Methanobacteriati</taxon>
        <taxon>Methanobacteriota</taxon>
        <taxon>Stenosarchaea group</taxon>
        <taxon>Halobacteria</taxon>
        <taxon>Halobacteriales</taxon>
        <taxon>Haloferacaceae</taxon>
        <taxon>Halogeometricum</taxon>
    </lineage>
</organism>
<feature type="compositionally biased region" description="Basic and acidic residues" evidence="1">
    <location>
        <begin position="83"/>
        <end position="104"/>
    </location>
</feature>
<feature type="region of interest" description="Disordered" evidence="1">
    <location>
        <begin position="79"/>
        <end position="104"/>
    </location>
</feature>
<dbReference type="AlphaFoldDB" id="A0A1I6G9H0"/>
<sequence length="104" mass="11718">MELDTTSTAGVDDAEETQVWMVERTYSADSPNILVVVYATLDGARYLQKEWAFNRYGSSPGPTVTAARDVATARLSTVDDPETVERYRTEAERMRERHDPDDTV</sequence>
<evidence type="ECO:0000259" key="2">
    <source>
        <dbReference type="Pfam" id="PF25921"/>
    </source>
</evidence>
<feature type="domain" description="DUF7967" evidence="2">
    <location>
        <begin position="14"/>
        <end position="104"/>
    </location>
</feature>
<evidence type="ECO:0000256" key="1">
    <source>
        <dbReference type="SAM" id="MobiDB-lite"/>
    </source>
</evidence>
<protein>
    <recommendedName>
        <fullName evidence="2">DUF7967 domain-containing protein</fullName>
    </recommendedName>
</protein>
<evidence type="ECO:0000313" key="3">
    <source>
        <dbReference type="EMBL" id="SFR38800.1"/>
    </source>
</evidence>
<dbReference type="InterPro" id="IPR058273">
    <property type="entry name" value="DUF7967"/>
</dbReference>
<accession>A0A1I6G9H0</accession>
<dbReference type="STRING" id="553469.SAMN04487947_0779"/>
<reference evidence="4" key="1">
    <citation type="submission" date="2016-10" db="EMBL/GenBank/DDBJ databases">
        <authorList>
            <person name="Varghese N."/>
            <person name="Submissions S."/>
        </authorList>
    </citation>
    <scope>NUCLEOTIDE SEQUENCE [LARGE SCALE GENOMIC DNA]</scope>
    <source>
        <strain evidence="4">CGMCC 1.7736</strain>
    </source>
</reference>
<proteinExistence type="predicted"/>
<evidence type="ECO:0000313" key="4">
    <source>
        <dbReference type="Proteomes" id="UP000198531"/>
    </source>
</evidence>
<name>A0A1I6G9H0_9EURY</name>
<dbReference type="RefSeq" id="WP_089804766.1">
    <property type="nucleotide sequence ID" value="NZ_FOYT01000001.1"/>
</dbReference>
<dbReference type="OrthoDB" id="156620at2157"/>
<dbReference type="Pfam" id="PF25921">
    <property type="entry name" value="DUF7967"/>
    <property type="match status" value="1"/>
</dbReference>
<dbReference type="Proteomes" id="UP000198531">
    <property type="component" value="Unassembled WGS sequence"/>
</dbReference>
<gene>
    <name evidence="3" type="ORF">SAMN04487947_0779</name>
</gene>
<dbReference type="EMBL" id="FOYT01000001">
    <property type="protein sequence ID" value="SFR38800.1"/>
    <property type="molecule type" value="Genomic_DNA"/>
</dbReference>